<protein>
    <submittedName>
        <fullName evidence="1">Dinucleotide-utilizing enzyme, molybdopterin/thiamine biosynthesis family 1</fullName>
    </submittedName>
</protein>
<dbReference type="InterPro" id="IPR000594">
    <property type="entry name" value="ThiF_NAD_FAD-bd"/>
</dbReference>
<dbReference type="GeneID" id="56567129"/>
<dbReference type="Pfam" id="PF00899">
    <property type="entry name" value="ThiF"/>
    <property type="match status" value="1"/>
</dbReference>
<dbReference type="SUPFAM" id="SSF69572">
    <property type="entry name" value="Activating enzymes of the ubiquitin-like proteins"/>
    <property type="match status" value="1"/>
</dbReference>
<dbReference type="RefSeq" id="WP_078423830.1">
    <property type="nucleotide sequence ID" value="NZ_CP017018.1"/>
</dbReference>
<dbReference type="AlphaFoldDB" id="A0A1S6U9B3"/>
<accession>A0A1S6U9B3</accession>
<evidence type="ECO:0000313" key="2">
    <source>
        <dbReference type="Proteomes" id="UP000190868"/>
    </source>
</evidence>
<gene>
    <name evidence="1" type="ORF">CPIN18021_1537</name>
</gene>
<reference evidence="2" key="1">
    <citation type="submission" date="2016-09" db="EMBL/GenBank/DDBJ databases">
        <title>Comparative genomics of the Campylobacter concisus group.</title>
        <authorList>
            <person name="Miller W.G."/>
            <person name="Yee E."/>
            <person name="Chapman M.H."/>
            <person name="Huynh S."/>
            <person name="Bono J.L."/>
            <person name="On S.L.W."/>
            <person name="StLeger J."/>
            <person name="Foster G."/>
            <person name="Parker C.T."/>
        </authorList>
    </citation>
    <scope>NUCLEOTIDE SEQUENCE [LARGE SCALE GENOMIC DNA]</scope>
    <source>
        <strain evidence="2">RM18021</strain>
    </source>
</reference>
<dbReference type="Gene3D" id="3.40.50.720">
    <property type="entry name" value="NAD(P)-binding Rossmann-like Domain"/>
    <property type="match status" value="1"/>
</dbReference>
<sequence>MDKIDRFTRSRWLFEDDFDVISNSKIIVFGVGGVGGICVDALARSGVGKIIVVDKDKFDITNQNRQIYSEAVGNIKVDEFKKRYENIEAICDIVTPEFVDKFDFSSFDIVIDAIDDVPAKVALALKTHKKLISSMGGAKRIDATQVKIASIYKTYNDPFARKIRYELKKANFKGNYDVVFSSELPRCQKLGSFMGVTAVFGLNLASLAIRKLLNSSKMGYNQNKN</sequence>
<organism evidence="1 2">
    <name type="scientific">Campylobacter pinnipediorum subsp. caledonicus</name>
    <dbReference type="NCBI Taxonomy" id="1874362"/>
    <lineage>
        <taxon>Bacteria</taxon>
        <taxon>Pseudomonadati</taxon>
        <taxon>Campylobacterota</taxon>
        <taxon>Epsilonproteobacteria</taxon>
        <taxon>Campylobacterales</taxon>
        <taxon>Campylobacteraceae</taxon>
        <taxon>Campylobacter</taxon>
    </lineage>
</organism>
<proteinExistence type="predicted"/>
<evidence type="ECO:0000313" key="1">
    <source>
        <dbReference type="EMBL" id="AQW88321.1"/>
    </source>
</evidence>
<dbReference type="PANTHER" id="PTHR43267:SF1">
    <property type="entry name" value="TRNA THREONYLCARBAMOYLADENOSINE DEHYDRATASE"/>
    <property type="match status" value="1"/>
</dbReference>
<dbReference type="EMBL" id="CP017258">
    <property type="protein sequence ID" value="AQW88321.1"/>
    <property type="molecule type" value="Genomic_DNA"/>
</dbReference>
<dbReference type="InterPro" id="IPR045886">
    <property type="entry name" value="ThiF/MoeB/HesA"/>
</dbReference>
<dbReference type="Proteomes" id="UP000190868">
    <property type="component" value="Chromosome"/>
</dbReference>
<dbReference type="GO" id="GO:0061503">
    <property type="term" value="F:tRNA threonylcarbamoyladenosine dehydratase"/>
    <property type="evidence" value="ECO:0007669"/>
    <property type="project" value="TreeGrafter"/>
</dbReference>
<dbReference type="GO" id="GO:0061504">
    <property type="term" value="P:cyclic threonylcarbamoyladenosine biosynthetic process"/>
    <property type="evidence" value="ECO:0007669"/>
    <property type="project" value="TreeGrafter"/>
</dbReference>
<dbReference type="InterPro" id="IPR035985">
    <property type="entry name" value="Ubiquitin-activating_enz"/>
</dbReference>
<dbReference type="PANTHER" id="PTHR43267">
    <property type="entry name" value="TRNA THREONYLCARBAMOYLADENOSINE DEHYDRATASE"/>
    <property type="match status" value="1"/>
</dbReference>
<keyword evidence="2" id="KW-1185">Reference proteome</keyword>
<dbReference type="GO" id="GO:0008641">
    <property type="term" value="F:ubiquitin-like modifier activating enzyme activity"/>
    <property type="evidence" value="ECO:0007669"/>
    <property type="project" value="InterPro"/>
</dbReference>
<dbReference type="KEGG" id="cpin:CPIN18020_1489"/>
<name>A0A1S6U9B3_9BACT</name>